<reference evidence="3 4" key="1">
    <citation type="submission" date="2017-07" db="EMBL/GenBank/DDBJ databases">
        <title>Genome sequencing and assembly of Paenibacillus rigui.</title>
        <authorList>
            <person name="Mayilraj S."/>
        </authorList>
    </citation>
    <scope>NUCLEOTIDE SEQUENCE [LARGE SCALE GENOMIC DNA]</scope>
    <source>
        <strain evidence="3 4">JCM 16352</strain>
    </source>
</reference>
<protein>
    <submittedName>
        <fullName evidence="3">Uncharacterized protein</fullName>
    </submittedName>
</protein>
<keyword evidence="1" id="KW-0175">Coiled coil</keyword>
<dbReference type="Proteomes" id="UP000215509">
    <property type="component" value="Unassembled WGS sequence"/>
</dbReference>
<evidence type="ECO:0000313" key="4">
    <source>
        <dbReference type="Proteomes" id="UP000215509"/>
    </source>
</evidence>
<accession>A0A229URS1</accession>
<sequence length="383" mass="43900">MRMRLLQQAVMILLCLVLCLSAIPCPQTYAATAEELKQLLQKGLTVYEVDQELARIAREEQELQQQISKTEQDIQTQQALSAETRRHAAKVLRAYYMGDRDSLWMLLFTIHSFQDALVTFDYLQMIVRNDHDTLQKHLRNQQQLEALQTTLQTSKSSLQQAKARYLTQREQLLTLQQQLDNELAKQPAAASMGILQQMTQLTVQWQDKGLPLFRTYFQALAQAMKQLPEIISDSNSGGNSNGAGNGKANPSNHLIMNGFQYTFQITDEELNTFLRNKNSLFRNLTFQFKDAAVIAAGRQDDMEVSIKGHYELATKGEEKPKTYIRFRMDQLLFNGFELPRTTIDQMEKEFDLGIYPQMLASFLQVTDVQIIDGKLSIYLKLAL</sequence>
<feature type="coiled-coil region" evidence="1">
    <location>
        <begin position="46"/>
        <end position="80"/>
    </location>
</feature>
<proteinExistence type="predicted"/>
<feature type="coiled-coil region" evidence="1">
    <location>
        <begin position="144"/>
        <end position="178"/>
    </location>
</feature>
<evidence type="ECO:0000256" key="1">
    <source>
        <dbReference type="SAM" id="Coils"/>
    </source>
</evidence>
<evidence type="ECO:0000313" key="3">
    <source>
        <dbReference type="EMBL" id="OXM86074.1"/>
    </source>
</evidence>
<dbReference type="OrthoDB" id="2657928at2"/>
<dbReference type="EMBL" id="NMQW01000017">
    <property type="protein sequence ID" value="OXM86074.1"/>
    <property type="molecule type" value="Genomic_DNA"/>
</dbReference>
<gene>
    <name evidence="3" type="ORF">CF651_12715</name>
</gene>
<keyword evidence="2" id="KW-0732">Signal</keyword>
<feature type="signal peptide" evidence="2">
    <location>
        <begin position="1"/>
        <end position="30"/>
    </location>
</feature>
<feature type="chain" id="PRO_5013189460" evidence="2">
    <location>
        <begin position="31"/>
        <end position="383"/>
    </location>
</feature>
<organism evidence="3 4">
    <name type="scientific">Paenibacillus rigui</name>
    <dbReference type="NCBI Taxonomy" id="554312"/>
    <lineage>
        <taxon>Bacteria</taxon>
        <taxon>Bacillati</taxon>
        <taxon>Bacillota</taxon>
        <taxon>Bacilli</taxon>
        <taxon>Bacillales</taxon>
        <taxon>Paenibacillaceae</taxon>
        <taxon>Paenibacillus</taxon>
    </lineage>
</organism>
<dbReference type="AlphaFoldDB" id="A0A229URS1"/>
<keyword evidence="4" id="KW-1185">Reference proteome</keyword>
<evidence type="ECO:0000256" key="2">
    <source>
        <dbReference type="SAM" id="SignalP"/>
    </source>
</evidence>
<name>A0A229URS1_9BACL</name>
<comment type="caution">
    <text evidence="3">The sequence shown here is derived from an EMBL/GenBank/DDBJ whole genome shotgun (WGS) entry which is preliminary data.</text>
</comment>
<dbReference type="Gene3D" id="6.10.250.3150">
    <property type="match status" value="1"/>
</dbReference>